<dbReference type="PANTHER" id="PTHR33744">
    <property type="entry name" value="CARBOHYDRATE DIACID REGULATOR"/>
    <property type="match status" value="1"/>
</dbReference>
<sequence>MNMEPFEEFSDLMELADMITERVGNPITIEDMNHHVIAYSTHGDTTDPVRIQTIMNRKVPDEVLIRFWKDGIIQALMHSDEPVRIPAVKEVGLNNRIAVSIRRGHEVFGYIWVQEAVRPLDEKDFEVLKRAARLALPRLLHRKDRHTKQEEKRNQFFWQLLSRSANESVDIEKTALQLRLHLPPVMVVLVLEAHCSDAKWNNMQKELAYLLGNLGEFFPFRYLTLWTFDDRQLLVLAGLDEREREKAEEASRTFLHQLRKRLTRRFGSETMVAAYGEPVTSPSEIWLSYQQALEVMQIKKALPDEMKMIEGYQELGAYRLLPKLKQWNQQVKYRNSKLERLLTYDKENQGNLLETLEVFLDNTGKVNQTARQLHVHPNTLGYRLKRICEVGDIDLNNPHERIMLFLDIKLRKYNV</sequence>
<dbReference type="GO" id="GO:0003677">
    <property type="term" value="F:DNA binding"/>
    <property type="evidence" value="ECO:0007669"/>
    <property type="project" value="UniProtKB-KW"/>
</dbReference>
<dbReference type="InterPro" id="IPR042070">
    <property type="entry name" value="PucR_C-HTH_sf"/>
</dbReference>
<comment type="similarity">
    <text evidence="1">Belongs to the CdaR family.</text>
</comment>
<evidence type="ECO:0000259" key="2">
    <source>
        <dbReference type="Pfam" id="PF13556"/>
    </source>
</evidence>
<dbReference type="STRING" id="47500.AF333_03910"/>
<gene>
    <name evidence="4" type="ORF">AF333_03910</name>
    <name evidence="5" type="ORF">SAMN04487909_11248</name>
</gene>
<dbReference type="PATRIC" id="fig|47500.8.peg.4082"/>
<feature type="domain" description="CdaR GGDEF-like" evidence="3">
    <location>
        <begin position="167"/>
        <end position="298"/>
    </location>
</feature>
<reference evidence="4 6" key="1">
    <citation type="submission" date="2015-07" db="EMBL/GenBank/DDBJ databases">
        <title>Fjat-14205 dsm 2895.</title>
        <authorList>
            <person name="Liu B."/>
            <person name="Wang J."/>
            <person name="Zhu Y."/>
            <person name="Liu G."/>
            <person name="Chen Q."/>
            <person name="Chen Z."/>
            <person name="Lan J."/>
            <person name="Che J."/>
            <person name="Ge C."/>
            <person name="Shi H."/>
            <person name="Pan Z."/>
            <person name="Liu X."/>
        </authorList>
    </citation>
    <scope>NUCLEOTIDE SEQUENCE [LARGE SCALE GENOMIC DNA]</scope>
    <source>
        <strain evidence="4 6">DSM 2895</strain>
    </source>
</reference>
<dbReference type="EMBL" id="LGUG01000004">
    <property type="protein sequence ID" value="KON94757.1"/>
    <property type="molecule type" value="Genomic_DNA"/>
</dbReference>
<protein>
    <submittedName>
        <fullName evidence="5">DNA-binding transcriptional regulator, PucR family</fullName>
    </submittedName>
</protein>
<dbReference type="InterPro" id="IPR025736">
    <property type="entry name" value="PucR_C-HTH_dom"/>
</dbReference>
<dbReference type="InterPro" id="IPR041522">
    <property type="entry name" value="CdaR_GGDEF"/>
</dbReference>
<keyword evidence="5" id="KW-0238">DNA-binding</keyword>
<accession>A0A0D1UW51</accession>
<evidence type="ECO:0000259" key="3">
    <source>
        <dbReference type="Pfam" id="PF17853"/>
    </source>
</evidence>
<dbReference type="EMBL" id="FNED01000012">
    <property type="protein sequence ID" value="SDJ12019.1"/>
    <property type="molecule type" value="Genomic_DNA"/>
</dbReference>
<dbReference type="AlphaFoldDB" id="A0A0D1UW51"/>
<reference evidence="5 7" key="2">
    <citation type="submission" date="2016-10" db="EMBL/GenBank/DDBJ databases">
        <authorList>
            <person name="de Groot N.N."/>
        </authorList>
    </citation>
    <scope>NUCLEOTIDE SEQUENCE [LARGE SCALE GENOMIC DNA]</scope>
    <source>
        <strain evidence="5 7">DSM 2895</strain>
    </source>
</reference>
<dbReference type="InterPro" id="IPR051448">
    <property type="entry name" value="CdaR-like_regulators"/>
</dbReference>
<evidence type="ECO:0000313" key="6">
    <source>
        <dbReference type="Proteomes" id="UP000037269"/>
    </source>
</evidence>
<proteinExistence type="inferred from homology"/>
<evidence type="ECO:0000313" key="4">
    <source>
        <dbReference type="EMBL" id="KON94757.1"/>
    </source>
</evidence>
<dbReference type="Proteomes" id="UP000037269">
    <property type="component" value="Unassembled WGS sequence"/>
</dbReference>
<feature type="domain" description="PucR C-terminal helix-turn-helix" evidence="2">
    <location>
        <begin position="352"/>
        <end position="409"/>
    </location>
</feature>
<keyword evidence="6" id="KW-1185">Reference proteome</keyword>
<evidence type="ECO:0000313" key="5">
    <source>
        <dbReference type="EMBL" id="SDJ12019.1"/>
    </source>
</evidence>
<dbReference type="Pfam" id="PF13556">
    <property type="entry name" value="HTH_30"/>
    <property type="match status" value="1"/>
</dbReference>
<dbReference type="Proteomes" id="UP000182836">
    <property type="component" value="Unassembled WGS sequence"/>
</dbReference>
<dbReference type="PANTHER" id="PTHR33744:SF1">
    <property type="entry name" value="DNA-BINDING TRANSCRIPTIONAL ACTIVATOR ADER"/>
    <property type="match status" value="1"/>
</dbReference>
<evidence type="ECO:0000313" key="7">
    <source>
        <dbReference type="Proteomes" id="UP000182836"/>
    </source>
</evidence>
<dbReference type="Pfam" id="PF17853">
    <property type="entry name" value="GGDEF_2"/>
    <property type="match status" value="1"/>
</dbReference>
<dbReference type="Gene3D" id="1.10.10.2840">
    <property type="entry name" value="PucR C-terminal helix-turn-helix domain"/>
    <property type="match status" value="1"/>
</dbReference>
<name>A0A0D1UW51_ANEMI</name>
<organism evidence="4 6">
    <name type="scientific">Aneurinibacillus migulanus</name>
    <name type="common">Bacillus migulanus</name>
    <dbReference type="NCBI Taxonomy" id="47500"/>
    <lineage>
        <taxon>Bacteria</taxon>
        <taxon>Bacillati</taxon>
        <taxon>Bacillota</taxon>
        <taxon>Bacilli</taxon>
        <taxon>Bacillales</taxon>
        <taxon>Paenibacillaceae</taxon>
        <taxon>Aneurinibacillus group</taxon>
        <taxon>Aneurinibacillus</taxon>
    </lineage>
</organism>
<evidence type="ECO:0000256" key="1">
    <source>
        <dbReference type="ARBA" id="ARBA00006754"/>
    </source>
</evidence>